<dbReference type="Pfam" id="PF03861">
    <property type="entry name" value="ANTAR"/>
    <property type="match status" value="1"/>
</dbReference>
<dbReference type="InterPro" id="IPR002645">
    <property type="entry name" value="STAS_dom"/>
</dbReference>
<dbReference type="InterPro" id="IPR036388">
    <property type="entry name" value="WH-like_DNA-bd_sf"/>
</dbReference>
<evidence type="ECO:0000259" key="3">
    <source>
        <dbReference type="PROSITE" id="PS50921"/>
    </source>
</evidence>
<dbReference type="GeneID" id="91473144"/>
<dbReference type="Gene3D" id="1.10.10.10">
    <property type="entry name" value="Winged helix-like DNA-binding domain superfamily/Winged helix DNA-binding domain"/>
    <property type="match status" value="1"/>
</dbReference>
<dbReference type="Proteomes" id="UP000649259">
    <property type="component" value="Unassembled WGS sequence"/>
</dbReference>
<comment type="caution">
    <text evidence="4">The sequence shown here is derived from an EMBL/GenBank/DDBJ whole genome shotgun (WGS) entry which is preliminary data.</text>
</comment>
<dbReference type="PROSITE" id="PS50921">
    <property type="entry name" value="ANTAR"/>
    <property type="match status" value="1"/>
</dbReference>
<dbReference type="Gene3D" id="3.30.750.24">
    <property type="entry name" value="STAS domain"/>
    <property type="match status" value="1"/>
</dbReference>
<accession>A0ABQ3S6B4</accession>
<evidence type="ECO:0000313" key="5">
    <source>
        <dbReference type="Proteomes" id="UP000649259"/>
    </source>
</evidence>
<dbReference type="InterPro" id="IPR005561">
    <property type="entry name" value="ANTAR"/>
</dbReference>
<feature type="compositionally biased region" description="Gly residues" evidence="1">
    <location>
        <begin position="150"/>
        <end position="163"/>
    </location>
</feature>
<evidence type="ECO:0000313" key="4">
    <source>
        <dbReference type="EMBL" id="GHI63670.1"/>
    </source>
</evidence>
<name>A0ABQ3S6B4_9ACTN</name>
<dbReference type="InterPro" id="IPR036513">
    <property type="entry name" value="STAS_dom_sf"/>
</dbReference>
<evidence type="ECO:0000256" key="1">
    <source>
        <dbReference type="SAM" id="MobiDB-lite"/>
    </source>
</evidence>
<keyword evidence="5" id="KW-1185">Reference proteome</keyword>
<evidence type="ECO:0008006" key="6">
    <source>
        <dbReference type="Google" id="ProtNLM"/>
    </source>
</evidence>
<dbReference type="PANTHER" id="PTHR33495">
    <property type="entry name" value="ANTI-SIGMA FACTOR ANTAGONIST TM_1081-RELATED-RELATED"/>
    <property type="match status" value="1"/>
</dbReference>
<dbReference type="RefSeq" id="WP_229901393.1">
    <property type="nucleotide sequence ID" value="NZ_BMSI01000010.1"/>
</dbReference>
<dbReference type="EMBL" id="BNEB01000005">
    <property type="protein sequence ID" value="GHI63670.1"/>
    <property type="molecule type" value="Genomic_DNA"/>
</dbReference>
<dbReference type="InterPro" id="IPR058548">
    <property type="entry name" value="MlaB-like_STAS"/>
</dbReference>
<reference evidence="5" key="1">
    <citation type="submission" date="2023-07" db="EMBL/GenBank/DDBJ databases">
        <title>Whole genome shotgun sequence of Streptomyces cacaoi subsp. asoensis NBRC 13813.</title>
        <authorList>
            <person name="Komaki H."/>
            <person name="Tamura T."/>
        </authorList>
    </citation>
    <scope>NUCLEOTIDE SEQUENCE [LARGE SCALE GENOMIC DNA]</scope>
    <source>
        <strain evidence="5">NBRC 13813</strain>
    </source>
</reference>
<dbReference type="PANTHER" id="PTHR33495:SF2">
    <property type="entry name" value="ANTI-SIGMA FACTOR ANTAGONIST TM_1081-RELATED"/>
    <property type="match status" value="1"/>
</dbReference>
<dbReference type="SUPFAM" id="SSF52091">
    <property type="entry name" value="SpoIIaa-like"/>
    <property type="match status" value="1"/>
</dbReference>
<feature type="domain" description="ANTAR" evidence="3">
    <location>
        <begin position="215"/>
        <end position="276"/>
    </location>
</feature>
<dbReference type="PROSITE" id="PS50801">
    <property type="entry name" value="STAS"/>
    <property type="match status" value="1"/>
</dbReference>
<proteinExistence type="predicted"/>
<evidence type="ECO:0000259" key="2">
    <source>
        <dbReference type="PROSITE" id="PS50801"/>
    </source>
</evidence>
<dbReference type="InterPro" id="IPR011006">
    <property type="entry name" value="CheY-like_superfamily"/>
</dbReference>
<feature type="region of interest" description="Disordered" evidence="1">
    <location>
        <begin position="133"/>
        <end position="205"/>
    </location>
</feature>
<dbReference type="SUPFAM" id="SSF52172">
    <property type="entry name" value="CheY-like"/>
    <property type="match status" value="1"/>
</dbReference>
<feature type="compositionally biased region" description="Low complexity" evidence="1">
    <location>
        <begin position="167"/>
        <end position="198"/>
    </location>
</feature>
<protein>
    <recommendedName>
        <fullName evidence="6">Anti-sigma factor antagonist</fullName>
    </recommendedName>
</protein>
<dbReference type="CDD" id="cd07043">
    <property type="entry name" value="STAS_anti-anti-sigma_factors"/>
    <property type="match status" value="1"/>
</dbReference>
<organism evidence="4 5">
    <name type="scientific">Streptomyces asoensis</name>
    <dbReference type="NCBI Taxonomy" id="249586"/>
    <lineage>
        <taxon>Bacteria</taxon>
        <taxon>Bacillati</taxon>
        <taxon>Actinomycetota</taxon>
        <taxon>Actinomycetes</taxon>
        <taxon>Kitasatosporales</taxon>
        <taxon>Streptomycetaceae</taxon>
        <taxon>Streptomyces</taxon>
    </lineage>
</organism>
<dbReference type="SMART" id="SM01012">
    <property type="entry name" value="ANTAR"/>
    <property type="match status" value="1"/>
</dbReference>
<gene>
    <name evidence="4" type="ORF">Saso_53200</name>
</gene>
<sequence>MSEPACDVNAGDGVVRGGAEAGGAHCTAVAPAPEIAVRPDGDRVVVAVRGELDLDASEQLGHALGAALGAAVRGVDLELEGVGFCDCSTLNVLLEMRRQGLEQDKTVVLRTVGPAVARLLALTGTGTLFDAPDPGVPYPGVPGADVPGRGFPGPDGNGSGDVGGATRAADVDGSADSAPGAAAGRARAAADGDAQGARRAGRDDAGPVFPGNLALDDLRVEVAQLRRAMRTRPVIDLARGILMASFGLGVHEAWRVLVLASQNTNTKLHHLAHELVAAVLGEAPGAGVREQVASAVALVRTEVATAGRGE</sequence>
<dbReference type="Pfam" id="PF13466">
    <property type="entry name" value="STAS_2"/>
    <property type="match status" value="1"/>
</dbReference>
<feature type="domain" description="STAS" evidence="2">
    <location>
        <begin position="33"/>
        <end position="124"/>
    </location>
</feature>